<feature type="transmembrane region" description="Helical" evidence="5">
    <location>
        <begin position="600"/>
        <end position="622"/>
    </location>
</feature>
<evidence type="ECO:0000256" key="5">
    <source>
        <dbReference type="SAM" id="Phobius"/>
    </source>
</evidence>
<dbReference type="RefSeq" id="WP_145087036.1">
    <property type="nucleotide sequence ID" value="NZ_CP036274.1"/>
</dbReference>
<dbReference type="Proteomes" id="UP000315017">
    <property type="component" value="Chromosome"/>
</dbReference>
<dbReference type="OrthoDB" id="284354at2"/>
<evidence type="ECO:0000313" key="9">
    <source>
        <dbReference type="Proteomes" id="UP000315017"/>
    </source>
</evidence>
<feature type="transmembrane region" description="Helical" evidence="5">
    <location>
        <begin position="634"/>
        <end position="657"/>
    </location>
</feature>
<dbReference type="PANTHER" id="PTHR33507">
    <property type="entry name" value="INNER MEMBRANE PROTEIN YBBJ"/>
    <property type="match status" value="1"/>
</dbReference>
<feature type="transmembrane region" description="Helical" evidence="5">
    <location>
        <begin position="531"/>
        <end position="564"/>
    </location>
</feature>
<evidence type="ECO:0000256" key="3">
    <source>
        <dbReference type="ARBA" id="ARBA00022989"/>
    </source>
</evidence>
<dbReference type="InterPro" id="IPR002810">
    <property type="entry name" value="NfeD-like_C"/>
</dbReference>
<organism evidence="8 9">
    <name type="scientific">Anatilimnocola aggregata</name>
    <dbReference type="NCBI Taxonomy" id="2528021"/>
    <lineage>
        <taxon>Bacteria</taxon>
        <taxon>Pseudomonadati</taxon>
        <taxon>Planctomycetota</taxon>
        <taxon>Planctomycetia</taxon>
        <taxon>Pirellulales</taxon>
        <taxon>Pirellulaceae</taxon>
        <taxon>Anatilimnocola</taxon>
    </lineage>
</organism>
<keyword evidence="3 5" id="KW-1133">Transmembrane helix</keyword>
<dbReference type="Gene3D" id="3.90.226.10">
    <property type="entry name" value="2-enoyl-CoA Hydratase, Chain A, domain 1"/>
    <property type="match status" value="1"/>
</dbReference>
<dbReference type="GO" id="GO:0005886">
    <property type="term" value="C:plasma membrane"/>
    <property type="evidence" value="ECO:0007669"/>
    <property type="project" value="TreeGrafter"/>
</dbReference>
<keyword evidence="4 5" id="KW-0472">Membrane</keyword>
<dbReference type="SUPFAM" id="SSF52096">
    <property type="entry name" value="ClpP/crotonase"/>
    <property type="match status" value="1"/>
</dbReference>
<proteinExistence type="predicted"/>
<dbReference type="InterPro" id="IPR052165">
    <property type="entry name" value="Membrane_assoc_protease"/>
</dbReference>
<evidence type="ECO:0000259" key="6">
    <source>
        <dbReference type="Pfam" id="PF01957"/>
    </source>
</evidence>
<evidence type="ECO:0000256" key="2">
    <source>
        <dbReference type="ARBA" id="ARBA00022692"/>
    </source>
</evidence>
<dbReference type="KEGG" id="aagg:ETAA8_15300"/>
<evidence type="ECO:0000313" key="8">
    <source>
        <dbReference type="EMBL" id="QDU26452.1"/>
    </source>
</evidence>
<feature type="transmembrane region" description="Helical" evidence="5">
    <location>
        <begin position="576"/>
        <end position="594"/>
    </location>
</feature>
<dbReference type="EMBL" id="CP036274">
    <property type="protein sequence ID" value="QDU26452.1"/>
    <property type="molecule type" value="Genomic_DNA"/>
</dbReference>
<name>A0A517Y8I9_9BACT</name>
<dbReference type="Pfam" id="PF01957">
    <property type="entry name" value="NfeD"/>
    <property type="match status" value="1"/>
</dbReference>
<sequence>MQKTRYQPALARPNGSWRTARMLTLLGLLSLSCYGLAGSHQASSLLAQNDQPVPAKEAGEKPANSAAVLIQVPLPLVGNADQLVQSQIARALKRFPKDAKRPTLVLEFRSAPDTAGTGSDFGRAHSLAKFLVAESLAQVKTVAYLPHAVQGHAVLPVLACEQIVMAKEAEFGSAGVDEKLLDDTMRGAYREFALRRRTVPAAVALGMLDTELEVFKVSTTDGVRYEAAEALAGLRAQGVVKKEETIFRSGEPHSLNGTEMRYHGFATHLAEDKQSLATALNLAPSALRAPLMPEDGWRPIRVDLDGPITNQKVSWIRRVVEDHRQKNDFNLLCIFITSGGGNLDESIELASFLAQLDKEVRTVAFVPRQALADSGLIAWACDDLIVGDSVILGGPGDATFTARQREAVKAPLQQIAAQRQRNWSLPLAMIDSTTEVWPYQRVGLAETLYLSPAEWSTLPDKEDWQRGASALRLTRGLDTKTAVETGLATHVVQNQEEFKSLYHLEGELPAVRSNWALAAVEWLSDPRISAMLLFVAMFALMIEFSSPGLGLPGFISLLCFVLYFWSQFLHGNATGLEICLFLGGIVCVLIELFVVPGTFIFGLGGGLMIVSSIVLASQTFILPSNTYQLQQMPISLTILVVGITGGIAAIAAIRRFLPDTPYFNRMILKPPQNEELEERLEREQLVQWAHLAGKRGQTTTALFPSGKALFGDEMVDVVSAGEMIPKGASVIVTDVIGSRVLVREVT</sequence>
<comment type="subcellular location">
    <subcellularLocation>
        <location evidence="1">Membrane</location>
        <topology evidence="1">Multi-pass membrane protein</topology>
    </subcellularLocation>
</comment>
<dbReference type="InterPro" id="IPR056739">
    <property type="entry name" value="NfeD_membrane"/>
</dbReference>
<dbReference type="InterPro" id="IPR029045">
    <property type="entry name" value="ClpP/crotonase-like_dom_sf"/>
</dbReference>
<dbReference type="Pfam" id="PF24961">
    <property type="entry name" value="NfeD_membrane"/>
    <property type="match status" value="1"/>
</dbReference>
<keyword evidence="2 5" id="KW-0812">Transmembrane</keyword>
<dbReference type="PROSITE" id="PS51257">
    <property type="entry name" value="PROKAR_LIPOPROTEIN"/>
    <property type="match status" value="1"/>
</dbReference>
<evidence type="ECO:0000256" key="4">
    <source>
        <dbReference type="ARBA" id="ARBA00023136"/>
    </source>
</evidence>
<feature type="domain" description="NfeD integral membrane" evidence="7">
    <location>
        <begin position="528"/>
        <end position="653"/>
    </location>
</feature>
<protein>
    <submittedName>
        <fullName evidence="8">Uncharacterized protein</fullName>
    </submittedName>
</protein>
<gene>
    <name evidence="8" type="ORF">ETAA8_15300</name>
</gene>
<evidence type="ECO:0000256" key="1">
    <source>
        <dbReference type="ARBA" id="ARBA00004141"/>
    </source>
</evidence>
<dbReference type="AlphaFoldDB" id="A0A517Y8I9"/>
<dbReference type="PANTHER" id="PTHR33507:SF3">
    <property type="entry name" value="INNER MEMBRANE PROTEIN YBBJ"/>
    <property type="match status" value="1"/>
</dbReference>
<evidence type="ECO:0000259" key="7">
    <source>
        <dbReference type="Pfam" id="PF24961"/>
    </source>
</evidence>
<accession>A0A517Y8I9</accession>
<feature type="domain" description="NfeD-like C-terminal" evidence="6">
    <location>
        <begin position="691"/>
        <end position="743"/>
    </location>
</feature>
<dbReference type="InterPro" id="IPR012340">
    <property type="entry name" value="NA-bd_OB-fold"/>
</dbReference>
<dbReference type="Gene3D" id="2.40.50.140">
    <property type="entry name" value="Nucleic acid-binding proteins"/>
    <property type="match status" value="1"/>
</dbReference>
<keyword evidence="9" id="KW-1185">Reference proteome</keyword>
<reference evidence="8 9" key="1">
    <citation type="submission" date="2019-02" db="EMBL/GenBank/DDBJ databases">
        <title>Deep-cultivation of Planctomycetes and their phenomic and genomic characterization uncovers novel biology.</title>
        <authorList>
            <person name="Wiegand S."/>
            <person name="Jogler M."/>
            <person name="Boedeker C."/>
            <person name="Pinto D."/>
            <person name="Vollmers J."/>
            <person name="Rivas-Marin E."/>
            <person name="Kohn T."/>
            <person name="Peeters S.H."/>
            <person name="Heuer A."/>
            <person name="Rast P."/>
            <person name="Oberbeckmann S."/>
            <person name="Bunk B."/>
            <person name="Jeske O."/>
            <person name="Meyerdierks A."/>
            <person name="Storesund J.E."/>
            <person name="Kallscheuer N."/>
            <person name="Luecker S."/>
            <person name="Lage O.M."/>
            <person name="Pohl T."/>
            <person name="Merkel B.J."/>
            <person name="Hornburger P."/>
            <person name="Mueller R.-W."/>
            <person name="Bruemmer F."/>
            <person name="Labrenz M."/>
            <person name="Spormann A.M."/>
            <person name="Op den Camp H."/>
            <person name="Overmann J."/>
            <person name="Amann R."/>
            <person name="Jetten M.S.M."/>
            <person name="Mascher T."/>
            <person name="Medema M.H."/>
            <person name="Devos D.P."/>
            <person name="Kaster A.-K."/>
            <person name="Ovreas L."/>
            <person name="Rohde M."/>
            <person name="Galperin M.Y."/>
            <person name="Jogler C."/>
        </authorList>
    </citation>
    <scope>NUCLEOTIDE SEQUENCE [LARGE SCALE GENOMIC DNA]</scope>
    <source>
        <strain evidence="8 9">ETA_A8</strain>
    </source>
</reference>